<dbReference type="SUPFAM" id="SSF51735">
    <property type="entry name" value="NAD(P)-binding Rossmann-fold domains"/>
    <property type="match status" value="1"/>
</dbReference>
<evidence type="ECO:0000313" key="10">
    <source>
        <dbReference type="Proteomes" id="UP000318995"/>
    </source>
</evidence>
<dbReference type="InterPro" id="IPR016040">
    <property type="entry name" value="NAD(P)-bd_dom"/>
</dbReference>
<sequence>MTALCRRQSERILVTGGCGFIGSALIRRLLRPGEGAARQVLNLDLLTYAGLIESVTPIDGQERYQFLRADVADLVAVSNAIARFRPDTLLHLAAESHVDRSIMAPQAFVHTNVLGTAAVLAAWRDYRDRLAADESDRLLMVHVSTDEVYGPIAAPKESHEGDPYAPSSPYSATKAAADHLVRAYQTTYGLQAIVTHATNNYGPRQCPEKLIPLAIERALARQPIPLYGDGQQVRDWLHVDDHCEALLAVTERGVAGETYHIGAADRHTNAETIELLCEQIDAALAANGAEAISTRQLVTRVADRPGHDRRYALNTDKICRELNWSPRIGFEQGLASVVRWRLENPAWIAAALERLARYR</sequence>
<evidence type="ECO:0000313" key="9">
    <source>
        <dbReference type="EMBL" id="TWT48497.1"/>
    </source>
</evidence>
<evidence type="ECO:0000256" key="2">
    <source>
        <dbReference type="ARBA" id="ARBA00001911"/>
    </source>
</evidence>
<dbReference type="GO" id="GO:0008460">
    <property type="term" value="F:dTDP-glucose 4,6-dehydratase activity"/>
    <property type="evidence" value="ECO:0007669"/>
    <property type="project" value="UniProtKB-EC"/>
</dbReference>
<dbReference type="CDD" id="cd05246">
    <property type="entry name" value="dTDP_GD_SDR_e"/>
    <property type="match status" value="1"/>
</dbReference>
<dbReference type="NCBIfam" id="TIGR01181">
    <property type="entry name" value="dTDP_gluc_dehyt"/>
    <property type="match status" value="1"/>
</dbReference>
<keyword evidence="6 7" id="KW-0456">Lyase</keyword>
<comment type="caution">
    <text evidence="9">The sequence shown here is derived from an EMBL/GenBank/DDBJ whole genome shotgun (WGS) entry which is preliminary data.</text>
</comment>
<evidence type="ECO:0000256" key="7">
    <source>
        <dbReference type="RuleBase" id="RU004473"/>
    </source>
</evidence>
<comment type="similarity">
    <text evidence="3 7">Belongs to the NAD(P)-dependent epimerase/dehydratase family. dTDP-glucose dehydratase subfamily.</text>
</comment>
<dbReference type="RefSeq" id="WP_197524656.1">
    <property type="nucleotide sequence ID" value="NZ_SJPH01000001.1"/>
</dbReference>
<dbReference type="InterPro" id="IPR036291">
    <property type="entry name" value="NAD(P)-bd_dom_sf"/>
</dbReference>
<protein>
    <recommendedName>
        <fullName evidence="4 7">dTDP-glucose 4,6-dehydratase</fullName>
        <ecNumber evidence="4 7">4.2.1.46</ecNumber>
    </recommendedName>
</protein>
<organism evidence="9 10">
    <name type="scientific">Botrimarina hoheduenensis</name>
    <dbReference type="NCBI Taxonomy" id="2528000"/>
    <lineage>
        <taxon>Bacteria</taxon>
        <taxon>Pseudomonadati</taxon>
        <taxon>Planctomycetota</taxon>
        <taxon>Planctomycetia</taxon>
        <taxon>Pirellulales</taxon>
        <taxon>Lacipirellulaceae</taxon>
        <taxon>Botrimarina</taxon>
    </lineage>
</organism>
<dbReference type="EMBL" id="SJPH01000001">
    <property type="protein sequence ID" value="TWT48497.1"/>
    <property type="molecule type" value="Genomic_DNA"/>
</dbReference>
<reference evidence="9 10" key="1">
    <citation type="submission" date="2019-02" db="EMBL/GenBank/DDBJ databases">
        <title>Deep-cultivation of Planctomycetes and their phenomic and genomic characterization uncovers novel biology.</title>
        <authorList>
            <person name="Wiegand S."/>
            <person name="Jogler M."/>
            <person name="Boedeker C."/>
            <person name="Pinto D."/>
            <person name="Vollmers J."/>
            <person name="Rivas-Marin E."/>
            <person name="Kohn T."/>
            <person name="Peeters S.H."/>
            <person name="Heuer A."/>
            <person name="Rast P."/>
            <person name="Oberbeckmann S."/>
            <person name="Bunk B."/>
            <person name="Jeske O."/>
            <person name="Meyerdierks A."/>
            <person name="Storesund J.E."/>
            <person name="Kallscheuer N."/>
            <person name="Luecker S."/>
            <person name="Lage O.M."/>
            <person name="Pohl T."/>
            <person name="Merkel B.J."/>
            <person name="Hornburger P."/>
            <person name="Mueller R.-W."/>
            <person name="Bruemmer F."/>
            <person name="Labrenz M."/>
            <person name="Spormann A.M."/>
            <person name="Op Den Camp H."/>
            <person name="Overmann J."/>
            <person name="Amann R."/>
            <person name="Jetten M.S.M."/>
            <person name="Mascher T."/>
            <person name="Medema M.H."/>
            <person name="Devos D.P."/>
            <person name="Kaster A.-K."/>
            <person name="Ovreas L."/>
            <person name="Rohde M."/>
            <person name="Galperin M.Y."/>
            <person name="Jogler C."/>
        </authorList>
    </citation>
    <scope>NUCLEOTIDE SEQUENCE [LARGE SCALE GENOMIC DNA]</scope>
    <source>
        <strain evidence="9 10">Pla111</strain>
    </source>
</reference>
<dbReference type="EC" id="4.2.1.46" evidence="4 7"/>
<dbReference type="Gene3D" id="3.40.50.720">
    <property type="entry name" value="NAD(P)-binding Rossmann-like Domain"/>
    <property type="match status" value="1"/>
</dbReference>
<dbReference type="Proteomes" id="UP000318995">
    <property type="component" value="Unassembled WGS sequence"/>
</dbReference>
<evidence type="ECO:0000256" key="1">
    <source>
        <dbReference type="ARBA" id="ARBA00001539"/>
    </source>
</evidence>
<keyword evidence="5" id="KW-0520">NAD</keyword>
<evidence type="ECO:0000256" key="3">
    <source>
        <dbReference type="ARBA" id="ARBA00008178"/>
    </source>
</evidence>
<proteinExistence type="inferred from homology"/>
<keyword evidence="10" id="KW-1185">Reference proteome</keyword>
<comment type="cofactor">
    <cofactor evidence="2 7">
        <name>NAD(+)</name>
        <dbReference type="ChEBI" id="CHEBI:57540"/>
    </cofactor>
</comment>
<comment type="catalytic activity">
    <reaction evidence="1 7">
        <text>dTDP-alpha-D-glucose = dTDP-4-dehydro-6-deoxy-alpha-D-glucose + H2O</text>
        <dbReference type="Rhea" id="RHEA:17221"/>
        <dbReference type="ChEBI" id="CHEBI:15377"/>
        <dbReference type="ChEBI" id="CHEBI:57477"/>
        <dbReference type="ChEBI" id="CHEBI:57649"/>
        <dbReference type="EC" id="4.2.1.46"/>
    </reaction>
</comment>
<dbReference type="AlphaFoldDB" id="A0A5C5WDC2"/>
<dbReference type="Pfam" id="PF16363">
    <property type="entry name" value="GDP_Man_Dehyd"/>
    <property type="match status" value="1"/>
</dbReference>
<accession>A0A5C5WDC2</accession>
<evidence type="ECO:0000256" key="5">
    <source>
        <dbReference type="ARBA" id="ARBA00023027"/>
    </source>
</evidence>
<gene>
    <name evidence="9" type="primary">rfbB</name>
    <name evidence="9" type="ORF">Pla111_02660</name>
</gene>
<dbReference type="PANTHER" id="PTHR43000">
    <property type="entry name" value="DTDP-D-GLUCOSE 4,6-DEHYDRATASE-RELATED"/>
    <property type="match status" value="1"/>
</dbReference>
<name>A0A5C5WDC2_9BACT</name>
<dbReference type="GO" id="GO:0009225">
    <property type="term" value="P:nucleotide-sugar metabolic process"/>
    <property type="evidence" value="ECO:0007669"/>
    <property type="project" value="InterPro"/>
</dbReference>
<feature type="domain" description="NAD(P)-binding" evidence="8">
    <location>
        <begin position="13"/>
        <end position="335"/>
    </location>
</feature>
<dbReference type="InterPro" id="IPR005888">
    <property type="entry name" value="dTDP_Gluc_deHydtase"/>
</dbReference>
<evidence type="ECO:0000259" key="8">
    <source>
        <dbReference type="Pfam" id="PF16363"/>
    </source>
</evidence>
<evidence type="ECO:0000256" key="4">
    <source>
        <dbReference type="ARBA" id="ARBA00011990"/>
    </source>
</evidence>
<dbReference type="Gene3D" id="3.90.25.10">
    <property type="entry name" value="UDP-galactose 4-epimerase, domain 1"/>
    <property type="match status" value="1"/>
</dbReference>
<evidence type="ECO:0000256" key="6">
    <source>
        <dbReference type="ARBA" id="ARBA00023239"/>
    </source>
</evidence>